<feature type="domain" description="Cystatin fetuin-A-type" evidence="8">
    <location>
        <begin position="24"/>
        <end position="132"/>
    </location>
</feature>
<evidence type="ECO:0000313" key="9">
    <source>
        <dbReference type="EMBL" id="KAI1883254.1"/>
    </source>
</evidence>
<keyword evidence="4" id="KW-0677">Repeat</keyword>
<evidence type="ECO:0000256" key="4">
    <source>
        <dbReference type="ARBA" id="ARBA00022737"/>
    </source>
</evidence>
<sequence length="344" mass="36697">MRAVGIAVFLGLLAGAWSQVASPVLRPDCDALEVEEAALVAQDYMNSQLTHGYKYALNQIDEVKTIPRPDGGENYVVEMDLLETKCHVLDPTPVANCTVRPRQETKVEADCDVVLSKVGGVLSVVAYKCKSEPESAEDVCLGCPQLVPLNDTSALQLVDASLGRFNRVLDNDTARFALLEVDRLATKPLAGTPQYLAEYAIIETNCTNDDDDNCVPLASPVARKGFCVAAGTPAFTAAVDCALFTNEVAPVDPTLNGTGPVAPPVVPKLQTTHGLKHHHRLSSVNVPAATGLLSESEESQEVVPVVKRQAPMDTLLELPVVPAVPLPPAAAPVLQLCPGRKRHF</sequence>
<evidence type="ECO:0000256" key="6">
    <source>
        <dbReference type="ARBA" id="ARBA00023180"/>
    </source>
</evidence>
<dbReference type="Pfam" id="PF00031">
    <property type="entry name" value="Cystatin"/>
    <property type="match status" value="2"/>
</dbReference>
<evidence type="ECO:0000259" key="8">
    <source>
        <dbReference type="PROSITE" id="PS51529"/>
    </source>
</evidence>
<dbReference type="InterPro" id="IPR000010">
    <property type="entry name" value="Cystatin_dom"/>
</dbReference>
<dbReference type="InterPro" id="IPR050735">
    <property type="entry name" value="Kininogen_Fetuin_HRG"/>
</dbReference>
<dbReference type="PROSITE" id="PS01255">
    <property type="entry name" value="FETUIN_2"/>
    <property type="match status" value="1"/>
</dbReference>
<name>A0A8T3CJJ8_9TELE</name>
<dbReference type="OrthoDB" id="8780871at2759"/>
<dbReference type="SUPFAM" id="SSF54403">
    <property type="entry name" value="Cystatin/monellin"/>
    <property type="match status" value="2"/>
</dbReference>
<dbReference type="GO" id="GO:0004869">
    <property type="term" value="F:cysteine-type endopeptidase inhibitor activity"/>
    <property type="evidence" value="ECO:0007669"/>
    <property type="project" value="InterPro"/>
</dbReference>
<dbReference type="AlphaFoldDB" id="A0A8T3CJJ8"/>
<keyword evidence="2" id="KW-0964">Secreted</keyword>
<dbReference type="Proteomes" id="UP000829720">
    <property type="component" value="Unassembled WGS sequence"/>
</dbReference>
<evidence type="ECO:0000313" key="10">
    <source>
        <dbReference type="Proteomes" id="UP000829720"/>
    </source>
</evidence>
<protein>
    <recommendedName>
        <fullName evidence="8">Cystatin fetuin-A-type domain-containing protein</fullName>
    </recommendedName>
</protein>
<dbReference type="GO" id="GO:0072562">
    <property type="term" value="C:blood microparticle"/>
    <property type="evidence" value="ECO:0007669"/>
    <property type="project" value="TreeGrafter"/>
</dbReference>
<evidence type="ECO:0000256" key="2">
    <source>
        <dbReference type="ARBA" id="ARBA00022525"/>
    </source>
</evidence>
<evidence type="ECO:0000256" key="5">
    <source>
        <dbReference type="ARBA" id="ARBA00023157"/>
    </source>
</evidence>
<dbReference type="SMART" id="SM00043">
    <property type="entry name" value="CY"/>
    <property type="match status" value="1"/>
</dbReference>
<comment type="caution">
    <text evidence="9">The sequence shown here is derived from an EMBL/GenBank/DDBJ whole genome shotgun (WGS) entry which is preliminary data.</text>
</comment>
<dbReference type="Gene3D" id="3.10.450.10">
    <property type="match status" value="2"/>
</dbReference>
<dbReference type="InterPro" id="IPR025760">
    <property type="entry name" value="Cystatin_Fetuin_A"/>
</dbReference>
<evidence type="ECO:0000256" key="3">
    <source>
        <dbReference type="ARBA" id="ARBA00022729"/>
    </source>
</evidence>
<keyword evidence="3 7" id="KW-0732">Signal</keyword>
<accession>A0A8T3CJJ8</accession>
<gene>
    <name evidence="9" type="ORF">AGOR_G00243320</name>
</gene>
<comment type="subcellular location">
    <subcellularLocation>
        <location evidence="1">Secreted</location>
    </subcellularLocation>
</comment>
<evidence type="ECO:0000256" key="1">
    <source>
        <dbReference type="ARBA" id="ARBA00004613"/>
    </source>
</evidence>
<keyword evidence="6" id="KW-0325">Glycoprotein</keyword>
<evidence type="ECO:0000256" key="7">
    <source>
        <dbReference type="SAM" id="SignalP"/>
    </source>
</evidence>
<feature type="signal peptide" evidence="7">
    <location>
        <begin position="1"/>
        <end position="18"/>
    </location>
</feature>
<dbReference type="GO" id="GO:0031012">
    <property type="term" value="C:extracellular matrix"/>
    <property type="evidence" value="ECO:0007669"/>
    <property type="project" value="TreeGrafter"/>
</dbReference>
<dbReference type="EMBL" id="JAERUA010000024">
    <property type="protein sequence ID" value="KAI1883254.1"/>
    <property type="molecule type" value="Genomic_DNA"/>
</dbReference>
<dbReference type="PANTHER" id="PTHR13814:SF6">
    <property type="entry name" value="ALPHA-2-HS-GLYCOPROTEIN"/>
    <property type="match status" value="1"/>
</dbReference>
<dbReference type="InterPro" id="IPR001363">
    <property type="entry name" value="Prot_inh_fetuin_CS"/>
</dbReference>
<dbReference type="PROSITE" id="PS51529">
    <property type="entry name" value="CYSTATIN_FETUIN_A"/>
    <property type="match status" value="1"/>
</dbReference>
<organism evidence="9 10">
    <name type="scientific">Albula goreensis</name>
    <dbReference type="NCBI Taxonomy" id="1534307"/>
    <lineage>
        <taxon>Eukaryota</taxon>
        <taxon>Metazoa</taxon>
        <taxon>Chordata</taxon>
        <taxon>Craniata</taxon>
        <taxon>Vertebrata</taxon>
        <taxon>Euteleostomi</taxon>
        <taxon>Actinopterygii</taxon>
        <taxon>Neopterygii</taxon>
        <taxon>Teleostei</taxon>
        <taxon>Albuliformes</taxon>
        <taxon>Albulidae</taxon>
        <taxon>Albula</taxon>
    </lineage>
</organism>
<dbReference type="PANTHER" id="PTHR13814">
    <property type="entry name" value="FETUIN"/>
    <property type="match status" value="1"/>
</dbReference>
<proteinExistence type="predicted"/>
<feature type="chain" id="PRO_5035867057" description="Cystatin fetuin-A-type domain-containing protein" evidence="7">
    <location>
        <begin position="19"/>
        <end position="344"/>
    </location>
</feature>
<dbReference type="FunFam" id="3.10.450.10:FF:000009">
    <property type="entry name" value="Alpha-2-HS-glycoprotein 2"/>
    <property type="match status" value="1"/>
</dbReference>
<dbReference type="InterPro" id="IPR046350">
    <property type="entry name" value="Cystatin_sf"/>
</dbReference>
<keyword evidence="5" id="KW-1015">Disulfide bond</keyword>
<reference evidence="9" key="1">
    <citation type="submission" date="2021-01" db="EMBL/GenBank/DDBJ databases">
        <authorList>
            <person name="Zahm M."/>
            <person name="Roques C."/>
            <person name="Cabau C."/>
            <person name="Klopp C."/>
            <person name="Donnadieu C."/>
            <person name="Jouanno E."/>
            <person name="Lampietro C."/>
            <person name="Louis A."/>
            <person name="Herpin A."/>
            <person name="Echchiki A."/>
            <person name="Berthelot C."/>
            <person name="Parey E."/>
            <person name="Roest-Crollius H."/>
            <person name="Braasch I."/>
            <person name="Postlethwait J."/>
            <person name="Bobe J."/>
            <person name="Montfort J."/>
            <person name="Bouchez O."/>
            <person name="Begum T."/>
            <person name="Mejri S."/>
            <person name="Adams A."/>
            <person name="Chen W.-J."/>
            <person name="Guiguen Y."/>
        </authorList>
    </citation>
    <scope>NUCLEOTIDE SEQUENCE</scope>
    <source>
        <tissue evidence="9">Blood</tissue>
    </source>
</reference>
<dbReference type="CDD" id="cd00042">
    <property type="entry name" value="CY"/>
    <property type="match status" value="1"/>
</dbReference>
<keyword evidence="10" id="KW-1185">Reference proteome</keyword>